<reference evidence="2 3" key="1">
    <citation type="submission" date="2024-07" db="EMBL/GenBank/DDBJ databases">
        <authorList>
            <person name="Lee S."/>
            <person name="Kang M."/>
        </authorList>
    </citation>
    <scope>NUCLEOTIDE SEQUENCE [LARGE SCALE GENOMIC DNA]</scope>
    <source>
        <strain evidence="2 3">DS6</strain>
    </source>
</reference>
<dbReference type="Proteomes" id="UP001556631">
    <property type="component" value="Unassembled WGS sequence"/>
</dbReference>
<sequence length="47" mass="5393">MSVTTSFYDMYPDWGPARRDPENPLSHEAVQRALDLRDNGGERPDDN</sequence>
<organism evidence="2 3">
    <name type="scientific">Nocardioides eburneus</name>
    <dbReference type="NCBI Taxonomy" id="3231482"/>
    <lineage>
        <taxon>Bacteria</taxon>
        <taxon>Bacillati</taxon>
        <taxon>Actinomycetota</taxon>
        <taxon>Actinomycetes</taxon>
        <taxon>Propionibacteriales</taxon>
        <taxon>Nocardioidaceae</taxon>
        <taxon>Nocardioides</taxon>
    </lineage>
</organism>
<feature type="region of interest" description="Disordered" evidence="1">
    <location>
        <begin position="1"/>
        <end position="25"/>
    </location>
</feature>
<evidence type="ECO:0000256" key="1">
    <source>
        <dbReference type="SAM" id="MobiDB-lite"/>
    </source>
</evidence>
<dbReference type="RefSeq" id="WP_367991242.1">
    <property type="nucleotide sequence ID" value="NZ_JBFPJR010000003.1"/>
</dbReference>
<dbReference type="EMBL" id="JBFPJR010000003">
    <property type="protein sequence ID" value="MEX0426521.1"/>
    <property type="molecule type" value="Genomic_DNA"/>
</dbReference>
<gene>
    <name evidence="2" type="ORF">AB3X52_02740</name>
</gene>
<keyword evidence="3" id="KW-1185">Reference proteome</keyword>
<evidence type="ECO:0000313" key="2">
    <source>
        <dbReference type="EMBL" id="MEX0426521.1"/>
    </source>
</evidence>
<name>A0ABV3SUA6_9ACTN</name>
<protein>
    <submittedName>
        <fullName evidence="2">Uncharacterized protein</fullName>
    </submittedName>
</protein>
<evidence type="ECO:0000313" key="3">
    <source>
        <dbReference type="Proteomes" id="UP001556631"/>
    </source>
</evidence>
<comment type="caution">
    <text evidence="2">The sequence shown here is derived from an EMBL/GenBank/DDBJ whole genome shotgun (WGS) entry which is preliminary data.</text>
</comment>
<accession>A0ABV3SUA6</accession>
<proteinExistence type="predicted"/>